<protein>
    <submittedName>
        <fullName evidence="1">Uncharacterized protein</fullName>
    </submittedName>
</protein>
<reference evidence="1" key="1">
    <citation type="submission" date="2023-03" db="UniProtKB">
        <authorList>
            <consortium name="EnsemblPlants"/>
        </authorList>
    </citation>
    <scope>IDENTIFICATION</scope>
</reference>
<name>A0A9I9E8A6_CUCME</name>
<dbReference type="Gramene" id="MELO3C030075.2.1">
    <property type="protein sequence ID" value="MELO3C030075.2.1"/>
    <property type="gene ID" value="MELO3C030075.2"/>
</dbReference>
<dbReference type="EnsemblPlants" id="MELO3C030075.2.1">
    <property type="protein sequence ID" value="MELO3C030075.2.1"/>
    <property type="gene ID" value="MELO3C030075.2"/>
</dbReference>
<organism evidence="1">
    <name type="scientific">Cucumis melo</name>
    <name type="common">Muskmelon</name>
    <dbReference type="NCBI Taxonomy" id="3656"/>
    <lineage>
        <taxon>Eukaryota</taxon>
        <taxon>Viridiplantae</taxon>
        <taxon>Streptophyta</taxon>
        <taxon>Embryophyta</taxon>
        <taxon>Tracheophyta</taxon>
        <taxon>Spermatophyta</taxon>
        <taxon>Magnoliopsida</taxon>
        <taxon>eudicotyledons</taxon>
        <taxon>Gunneridae</taxon>
        <taxon>Pentapetalae</taxon>
        <taxon>rosids</taxon>
        <taxon>fabids</taxon>
        <taxon>Cucurbitales</taxon>
        <taxon>Cucurbitaceae</taxon>
        <taxon>Benincaseae</taxon>
        <taxon>Cucumis</taxon>
    </lineage>
</organism>
<accession>A0A9I9E8A6</accession>
<proteinExistence type="predicted"/>
<sequence length="56" mass="6537">MSKNLKPTILFKCVEICRHYRSKRLGCIHLKPCPYKCSQIFDLSQVTCNNHHQSST</sequence>
<evidence type="ECO:0000313" key="1">
    <source>
        <dbReference type="EnsemblPlants" id="MELO3C030075.2.1"/>
    </source>
</evidence>
<dbReference type="AlphaFoldDB" id="A0A9I9E8A6"/>